<proteinExistence type="inferred from homology"/>
<reference evidence="8" key="1">
    <citation type="submission" date="2011-01" db="EMBL/GenBank/DDBJ databases">
        <authorList>
            <person name="Muzny D."/>
            <person name="Qin X."/>
            <person name="Buhay C."/>
            <person name="Dugan-Rocha S."/>
            <person name="Ding Y."/>
            <person name="Chen G."/>
            <person name="Hawes A."/>
            <person name="Holder M."/>
            <person name="Jhangiani S."/>
            <person name="Johnson A."/>
            <person name="Khan Z."/>
            <person name="Li Z."/>
            <person name="Liu W."/>
            <person name="Liu X."/>
            <person name="Perez L."/>
            <person name="Shen H."/>
            <person name="Wang Q."/>
            <person name="Watt J."/>
            <person name="Xi L."/>
            <person name="Xin Y."/>
            <person name="Zhou J."/>
            <person name="Deng J."/>
            <person name="Jiang H."/>
            <person name="Liu Y."/>
            <person name="Qu J."/>
            <person name="Song X.-Z."/>
            <person name="Zhang L."/>
            <person name="Villasana D."/>
            <person name="Johnson A."/>
            <person name="Liu J."/>
            <person name="Liyanage D."/>
            <person name="Lorensuhewa L."/>
            <person name="Robinson T."/>
            <person name="Song A."/>
            <person name="Song B.-B."/>
            <person name="Dinh H."/>
            <person name="Thornton R."/>
            <person name="Coyle M."/>
            <person name="Francisco L."/>
            <person name="Jackson L."/>
            <person name="Javaid M."/>
            <person name="Korchina V."/>
            <person name="Kovar C."/>
            <person name="Mata R."/>
            <person name="Mathew T."/>
            <person name="Ngo R."/>
            <person name="Nguyen L."/>
            <person name="Nguyen N."/>
            <person name="Okwuonu G."/>
            <person name="Ongeri F."/>
            <person name="Pham C."/>
            <person name="Simmons D."/>
            <person name="Wilczek-Boney K."/>
            <person name="Hale W."/>
            <person name="Jakkamsetti A."/>
            <person name="Pham P."/>
            <person name="Ruth R."/>
            <person name="San Lucas F."/>
            <person name="Warren J."/>
            <person name="Zhang J."/>
            <person name="Zhao Z."/>
            <person name="Zhou C."/>
            <person name="Zhu D."/>
            <person name="Lee S."/>
            <person name="Bess C."/>
            <person name="Blankenburg K."/>
            <person name="Forbes L."/>
            <person name="Fu Q."/>
            <person name="Gubbala S."/>
            <person name="Hirani K."/>
            <person name="Jayaseelan J.C."/>
            <person name="Lara F."/>
            <person name="Munidasa M."/>
            <person name="Palculict T."/>
            <person name="Patil S."/>
            <person name="Pu L.-L."/>
            <person name="Saada N."/>
            <person name="Tang L."/>
            <person name="Weissenberger G."/>
            <person name="Zhu Y."/>
            <person name="Hemphill L."/>
            <person name="Shang Y."/>
            <person name="Youmans B."/>
            <person name="Ayvaz T."/>
            <person name="Ross M."/>
            <person name="Santibanez J."/>
            <person name="Aqrawi P."/>
            <person name="Gross S."/>
            <person name="Joshi V."/>
            <person name="Fowler G."/>
            <person name="Nazareth L."/>
            <person name="Reid J."/>
            <person name="Worley K."/>
            <person name="Petrosino J."/>
            <person name="Highlander S."/>
            <person name="Gibbs R."/>
        </authorList>
    </citation>
    <scope>NUCLEOTIDE SEQUENCE [LARGE SCALE GENOMIC DNA]</scope>
    <source>
        <strain evidence="8">ATCC 33269</strain>
    </source>
</reference>
<dbReference type="Pfam" id="PF02321">
    <property type="entry name" value="OEP"/>
    <property type="match status" value="1"/>
</dbReference>
<evidence type="ECO:0000313" key="8">
    <source>
        <dbReference type="EMBL" id="EFZ37267.1"/>
    </source>
</evidence>
<keyword evidence="4" id="KW-1134">Transmembrane beta strand</keyword>
<dbReference type="PANTHER" id="PTHR30026">
    <property type="entry name" value="OUTER MEMBRANE PROTEIN TOLC"/>
    <property type="match status" value="1"/>
</dbReference>
<evidence type="ECO:0000256" key="2">
    <source>
        <dbReference type="ARBA" id="ARBA00007613"/>
    </source>
</evidence>
<evidence type="ECO:0000256" key="4">
    <source>
        <dbReference type="ARBA" id="ARBA00022452"/>
    </source>
</evidence>
<evidence type="ECO:0000313" key="9">
    <source>
        <dbReference type="Proteomes" id="UP000005580"/>
    </source>
</evidence>
<dbReference type="InterPro" id="IPR051906">
    <property type="entry name" value="TolC-like"/>
</dbReference>
<dbReference type="Gene3D" id="1.20.1600.10">
    <property type="entry name" value="Outer membrane efflux proteins (OEP)"/>
    <property type="match status" value="1"/>
</dbReference>
<comment type="similarity">
    <text evidence="2">Belongs to the outer membrane factor (OMF) (TC 1.B.17) family.</text>
</comment>
<dbReference type="SUPFAM" id="SSF56954">
    <property type="entry name" value="Outer membrane efflux proteins (OEP)"/>
    <property type="match status" value="1"/>
</dbReference>
<evidence type="ECO:0000256" key="5">
    <source>
        <dbReference type="ARBA" id="ARBA00022692"/>
    </source>
</evidence>
<dbReference type="InterPro" id="IPR003423">
    <property type="entry name" value="OMP_efflux"/>
</dbReference>
<keyword evidence="7" id="KW-0998">Cell outer membrane</keyword>
<comment type="caution">
    <text evidence="8">The sequence shown here is derived from an EMBL/GenBank/DDBJ whole genome shotgun (WGS) entry which is preliminary data.</text>
</comment>
<dbReference type="HOGENOM" id="CLU_012817_12_1_10"/>
<dbReference type="EMBL" id="AEPE02000004">
    <property type="protein sequence ID" value="EFZ37267.1"/>
    <property type="molecule type" value="Genomic_DNA"/>
</dbReference>
<protein>
    <submittedName>
        <fullName evidence="8">Outer membrane efflux protein</fullName>
    </submittedName>
</protein>
<keyword evidence="5" id="KW-0812">Transmembrane</keyword>
<evidence type="ECO:0000256" key="1">
    <source>
        <dbReference type="ARBA" id="ARBA00004442"/>
    </source>
</evidence>
<dbReference type="PANTHER" id="PTHR30026:SF20">
    <property type="entry name" value="OUTER MEMBRANE PROTEIN TOLC"/>
    <property type="match status" value="1"/>
</dbReference>
<name>E7RQ74_9BACT</name>
<dbReference type="eggNOG" id="COG1538">
    <property type="taxonomic scope" value="Bacteria"/>
</dbReference>
<keyword evidence="3" id="KW-0813">Transport</keyword>
<dbReference type="GO" id="GO:1990281">
    <property type="term" value="C:efflux pump complex"/>
    <property type="evidence" value="ECO:0007669"/>
    <property type="project" value="TreeGrafter"/>
</dbReference>
<sequence length="505" mass="56283">MDQEVLLLNKMKKVLTFFMLIGALLPVEAQQQMLTLDSCRAMALRNNKQLNIARLKQDVARNARKAMRTKYLPKVDAIGGYELFSKEISLLNDRQKNALGNLGTTVSGNIGTNLNSIITNMVQQGIITPQVGQQMGSLLNTLGTPLAQAGNQLGQTINDAFRTDTRQVWSGAVLLRQPVYMGGAIIAANKIANITEQMAANDLNLRTQTTLYNIDQAYWTVVSLREKEKLAISYRDLVKKLDSDVKKMIKEGVATRADGLKVDVKVNEAEMQITQVENGLSLAKMLLCQLCGLPLDKDIRLYDEYKETLYASYPAEDTTDVSAVSRPELKMLQNTIDISKQNTRIIRAEYLPHVALTGGYLISNPNVFNGFQRNFSGVWNVGLIVQIPVWNWFESSYKIRASKATTNIAMMELSDAEEKIALQITQSRFKVKEAYKRLLMANENIKSAEENLRCANLGFSEGVMESTDVMAAQTAWQQAQSQKIDAEVEVKLAQVNLNKALGTLQ</sequence>
<dbReference type="GO" id="GO:0015288">
    <property type="term" value="F:porin activity"/>
    <property type="evidence" value="ECO:0007669"/>
    <property type="project" value="TreeGrafter"/>
</dbReference>
<dbReference type="AlphaFoldDB" id="E7RQ74"/>
<evidence type="ECO:0000256" key="7">
    <source>
        <dbReference type="ARBA" id="ARBA00023237"/>
    </source>
</evidence>
<dbReference type="Proteomes" id="UP000005580">
    <property type="component" value="Unassembled WGS sequence"/>
</dbReference>
<dbReference type="STRING" id="28134.SAMN05444288_1556"/>
<accession>E7RQ74</accession>
<dbReference type="GO" id="GO:0009279">
    <property type="term" value="C:cell outer membrane"/>
    <property type="evidence" value="ECO:0007669"/>
    <property type="project" value="UniProtKB-SubCell"/>
</dbReference>
<comment type="subcellular location">
    <subcellularLocation>
        <location evidence="1">Cell outer membrane</location>
    </subcellularLocation>
</comment>
<organism evidence="8 9">
    <name type="scientific">Hoylesella oralis ATCC 33269</name>
    <dbReference type="NCBI Taxonomy" id="873533"/>
    <lineage>
        <taxon>Bacteria</taxon>
        <taxon>Pseudomonadati</taxon>
        <taxon>Bacteroidota</taxon>
        <taxon>Bacteroidia</taxon>
        <taxon>Bacteroidales</taxon>
        <taxon>Prevotellaceae</taxon>
        <taxon>Hoylesella</taxon>
    </lineage>
</organism>
<gene>
    <name evidence="8" type="ORF">HMPREF0663_11325</name>
</gene>
<dbReference type="GO" id="GO:0015562">
    <property type="term" value="F:efflux transmembrane transporter activity"/>
    <property type="evidence" value="ECO:0007669"/>
    <property type="project" value="InterPro"/>
</dbReference>
<keyword evidence="6" id="KW-0472">Membrane</keyword>
<evidence type="ECO:0000256" key="3">
    <source>
        <dbReference type="ARBA" id="ARBA00022448"/>
    </source>
</evidence>
<keyword evidence="9" id="KW-1185">Reference proteome</keyword>
<evidence type="ECO:0000256" key="6">
    <source>
        <dbReference type="ARBA" id="ARBA00023136"/>
    </source>
</evidence>